<evidence type="ECO:0000313" key="2">
    <source>
        <dbReference type="EMBL" id="CAI9720541.1"/>
    </source>
</evidence>
<dbReference type="EMBL" id="OX597816">
    <property type="protein sequence ID" value="CAI9720541.1"/>
    <property type="molecule type" value="Genomic_DNA"/>
</dbReference>
<dbReference type="Proteomes" id="UP001162480">
    <property type="component" value="Chromosome 3"/>
</dbReference>
<protein>
    <recommendedName>
        <fullName evidence="1">Reverse transcriptase domain-containing protein</fullName>
    </recommendedName>
</protein>
<dbReference type="InterPro" id="IPR000477">
    <property type="entry name" value="RT_dom"/>
</dbReference>
<proteinExistence type="predicted"/>
<dbReference type="InterPro" id="IPR043128">
    <property type="entry name" value="Rev_trsase/Diguanyl_cyclase"/>
</dbReference>
<keyword evidence="3" id="KW-1185">Reference proteome</keyword>
<name>A0AA36AQN6_OCTVU</name>
<dbReference type="Gene3D" id="3.30.70.270">
    <property type="match status" value="1"/>
</dbReference>
<dbReference type="PROSITE" id="PS50878">
    <property type="entry name" value="RT_POL"/>
    <property type="match status" value="1"/>
</dbReference>
<reference evidence="2" key="1">
    <citation type="submission" date="2023-08" db="EMBL/GenBank/DDBJ databases">
        <authorList>
            <person name="Alioto T."/>
            <person name="Alioto T."/>
            <person name="Gomez Garrido J."/>
        </authorList>
    </citation>
    <scope>NUCLEOTIDE SEQUENCE</scope>
</reference>
<feature type="domain" description="Reverse transcriptase" evidence="1">
    <location>
        <begin position="1"/>
        <end position="66"/>
    </location>
</feature>
<gene>
    <name evidence="2" type="ORF">OCTVUL_1B002525</name>
</gene>
<evidence type="ECO:0000259" key="1">
    <source>
        <dbReference type="PROSITE" id="PS50878"/>
    </source>
</evidence>
<organism evidence="2 3">
    <name type="scientific">Octopus vulgaris</name>
    <name type="common">Common octopus</name>
    <dbReference type="NCBI Taxonomy" id="6645"/>
    <lineage>
        <taxon>Eukaryota</taxon>
        <taxon>Metazoa</taxon>
        <taxon>Spiralia</taxon>
        <taxon>Lophotrochozoa</taxon>
        <taxon>Mollusca</taxon>
        <taxon>Cephalopoda</taxon>
        <taxon>Coleoidea</taxon>
        <taxon>Octopodiformes</taxon>
        <taxon>Octopoda</taxon>
        <taxon>Incirrata</taxon>
        <taxon>Octopodidae</taxon>
        <taxon>Octopus</taxon>
    </lineage>
</organism>
<dbReference type="AlphaFoldDB" id="A0AA36AQN6"/>
<dbReference type="InterPro" id="IPR043502">
    <property type="entry name" value="DNA/RNA_pol_sf"/>
</dbReference>
<accession>A0AA36AQN6</accession>
<dbReference type="Pfam" id="PF00078">
    <property type="entry name" value="RVT_1"/>
    <property type="match status" value="1"/>
</dbReference>
<dbReference type="SUPFAM" id="SSF56672">
    <property type="entry name" value="DNA/RNA polymerases"/>
    <property type="match status" value="1"/>
</dbReference>
<sequence length="66" mass="7738">MVTRGLPFVYAYIDDILVASNSDEEHNQHLHLLFERLRKYGVVINPKPYLKKDYVMSGFEPNTLIK</sequence>
<evidence type="ECO:0000313" key="3">
    <source>
        <dbReference type="Proteomes" id="UP001162480"/>
    </source>
</evidence>